<dbReference type="Pfam" id="PF03466">
    <property type="entry name" value="LysR_substrate"/>
    <property type="match status" value="1"/>
</dbReference>
<evidence type="ECO:0000256" key="6">
    <source>
        <dbReference type="ARBA" id="ARBA00067332"/>
    </source>
</evidence>
<dbReference type="GO" id="GO:0003677">
    <property type="term" value="F:DNA binding"/>
    <property type="evidence" value="ECO:0007669"/>
    <property type="project" value="UniProtKB-KW"/>
</dbReference>
<dbReference type="InterPro" id="IPR000847">
    <property type="entry name" value="LysR_HTH_N"/>
</dbReference>
<evidence type="ECO:0000256" key="5">
    <source>
        <dbReference type="ARBA" id="ARBA00054626"/>
    </source>
</evidence>
<dbReference type="CDD" id="cd05466">
    <property type="entry name" value="PBP2_LTTR_substrate"/>
    <property type="match status" value="1"/>
</dbReference>
<dbReference type="RefSeq" id="WP_163897120.1">
    <property type="nucleotide sequence ID" value="NZ_CP048424.1"/>
</dbReference>
<evidence type="ECO:0000313" key="9">
    <source>
        <dbReference type="EMBL" id="NGO66012.1"/>
    </source>
</evidence>
<dbReference type="GO" id="GO:0005829">
    <property type="term" value="C:cytosol"/>
    <property type="evidence" value="ECO:0007669"/>
    <property type="project" value="TreeGrafter"/>
</dbReference>
<evidence type="ECO:0000256" key="4">
    <source>
        <dbReference type="ARBA" id="ARBA00023163"/>
    </source>
</evidence>
<evidence type="ECO:0000259" key="8">
    <source>
        <dbReference type="PROSITE" id="PS50931"/>
    </source>
</evidence>
<dbReference type="FunFam" id="1.10.10.10:FF:000001">
    <property type="entry name" value="LysR family transcriptional regulator"/>
    <property type="match status" value="1"/>
</dbReference>
<reference evidence="9 10" key="1">
    <citation type="submission" date="2020-02" db="EMBL/GenBank/DDBJ databases">
        <title>Genome sequence of the type strain CCBAU10050 of Rhizobium daejeonense.</title>
        <authorList>
            <person name="Gao J."/>
            <person name="Sun J."/>
        </authorList>
    </citation>
    <scope>NUCLEOTIDE SEQUENCE [LARGE SCALE GENOMIC DNA]</scope>
    <source>
        <strain evidence="9 10">CCBAU10050</strain>
    </source>
</reference>
<dbReference type="PROSITE" id="PS50931">
    <property type="entry name" value="HTH_LYSR"/>
    <property type="match status" value="1"/>
</dbReference>
<dbReference type="PANTHER" id="PTHR30419:SF8">
    <property type="entry name" value="NITROGEN ASSIMILATION TRANSCRIPTIONAL ACTIVATOR-RELATED"/>
    <property type="match status" value="1"/>
</dbReference>
<comment type="function">
    <text evidence="5">Transcriptional regulator of the ttuABCDE tartrate utilization operon.</text>
</comment>
<dbReference type="Proteomes" id="UP000477849">
    <property type="component" value="Unassembled WGS sequence"/>
</dbReference>
<dbReference type="InterPro" id="IPR005119">
    <property type="entry name" value="LysR_subst-bd"/>
</dbReference>
<keyword evidence="2" id="KW-0805">Transcription regulation</keyword>
<keyword evidence="10" id="KW-1185">Reference proteome</keyword>
<evidence type="ECO:0000313" key="10">
    <source>
        <dbReference type="Proteomes" id="UP000477849"/>
    </source>
</evidence>
<name>A0A6M1RWX5_9HYPH</name>
<dbReference type="GO" id="GO:0003700">
    <property type="term" value="F:DNA-binding transcription factor activity"/>
    <property type="evidence" value="ECO:0007669"/>
    <property type="project" value="InterPro"/>
</dbReference>
<keyword evidence="3" id="KW-0238">DNA-binding</keyword>
<dbReference type="SUPFAM" id="SSF53850">
    <property type="entry name" value="Periplasmic binding protein-like II"/>
    <property type="match status" value="1"/>
</dbReference>
<dbReference type="Gene3D" id="1.10.10.10">
    <property type="entry name" value="Winged helix-like DNA-binding domain superfamily/Winged helix DNA-binding domain"/>
    <property type="match status" value="1"/>
</dbReference>
<dbReference type="SUPFAM" id="SSF46785">
    <property type="entry name" value="Winged helix' DNA-binding domain"/>
    <property type="match status" value="1"/>
</dbReference>
<protein>
    <recommendedName>
        <fullName evidence="6">HTH-type transcriptional regulator TtuA</fullName>
    </recommendedName>
    <alternativeName>
        <fullName evidence="7">Tartrate utilization transcriptional regulator</fullName>
    </alternativeName>
</protein>
<comment type="caution">
    <text evidence="9">The sequence shown here is derived from an EMBL/GenBank/DDBJ whole genome shotgun (WGS) entry which is preliminary data.</text>
</comment>
<dbReference type="AlphaFoldDB" id="A0A6M1RWX5"/>
<keyword evidence="4" id="KW-0804">Transcription</keyword>
<dbReference type="InterPro" id="IPR036388">
    <property type="entry name" value="WH-like_DNA-bd_sf"/>
</dbReference>
<dbReference type="InterPro" id="IPR036390">
    <property type="entry name" value="WH_DNA-bd_sf"/>
</dbReference>
<accession>A0A6M1RWX5</accession>
<proteinExistence type="inferred from homology"/>
<evidence type="ECO:0000256" key="1">
    <source>
        <dbReference type="ARBA" id="ARBA00009437"/>
    </source>
</evidence>
<feature type="domain" description="HTH lysR-type" evidence="8">
    <location>
        <begin position="1"/>
        <end position="58"/>
    </location>
</feature>
<dbReference type="EMBL" id="JAAKZH010000008">
    <property type="protein sequence ID" value="NGO66012.1"/>
    <property type="molecule type" value="Genomic_DNA"/>
</dbReference>
<comment type="similarity">
    <text evidence="1">Belongs to the LysR transcriptional regulatory family.</text>
</comment>
<evidence type="ECO:0000256" key="7">
    <source>
        <dbReference type="ARBA" id="ARBA00083243"/>
    </source>
</evidence>
<dbReference type="Pfam" id="PF00126">
    <property type="entry name" value="HTH_1"/>
    <property type="match status" value="1"/>
</dbReference>
<sequence length="305" mass="34155">MNLNTYRYFNEVAETRSIRRAADRLHVAPSAISRQIAILEQSLGTLLLERTNTGIQLTSAGLVLERFTRHMFRDMERVQESIRNLKGLRLGEVKIWVIEGLILDFLPRTIADFNEQFPAIKFSVYSESSDRIAEALSRDEADIGIVYNPRGRPGIEIVAQYSEPVMCMVNPTHDFAGRESLSLAEICSQQIALPITSFGLRQLFDQAITRQKLNPDVLVSTNNLELTKAMAITGKTIAIAPAMAARKELSDGRLRAIPIQEGEFVDATSAVCVHRDRQLSYAANEFLKRLVKTFQAATKASTRLT</sequence>
<organism evidence="9 10">
    <name type="scientific">Rhizobium daejeonense</name>
    <dbReference type="NCBI Taxonomy" id="240521"/>
    <lineage>
        <taxon>Bacteria</taxon>
        <taxon>Pseudomonadati</taxon>
        <taxon>Pseudomonadota</taxon>
        <taxon>Alphaproteobacteria</taxon>
        <taxon>Hyphomicrobiales</taxon>
        <taxon>Rhizobiaceae</taxon>
        <taxon>Rhizobium/Agrobacterium group</taxon>
        <taxon>Rhizobium</taxon>
    </lineage>
</organism>
<dbReference type="PANTHER" id="PTHR30419">
    <property type="entry name" value="HTH-TYPE TRANSCRIPTIONAL REGULATOR YBHD"/>
    <property type="match status" value="1"/>
</dbReference>
<gene>
    <name evidence="9" type="ORF">G6N76_20330</name>
</gene>
<evidence type="ECO:0000256" key="3">
    <source>
        <dbReference type="ARBA" id="ARBA00023125"/>
    </source>
</evidence>
<dbReference type="Gene3D" id="3.40.190.290">
    <property type="match status" value="1"/>
</dbReference>
<evidence type="ECO:0000256" key="2">
    <source>
        <dbReference type="ARBA" id="ARBA00023015"/>
    </source>
</evidence>
<dbReference type="InterPro" id="IPR050950">
    <property type="entry name" value="HTH-type_LysR_regulators"/>
</dbReference>